<dbReference type="InterPro" id="IPR034768">
    <property type="entry name" value="4FE4S_WBL"/>
</dbReference>
<dbReference type="EMBL" id="JADQDK010000002">
    <property type="protein sequence ID" value="MBW0138590.1"/>
    <property type="molecule type" value="Genomic_DNA"/>
</dbReference>
<protein>
    <submittedName>
        <fullName evidence="3">WhiB family transcriptional regulator</fullName>
    </submittedName>
</protein>
<evidence type="ECO:0000256" key="1">
    <source>
        <dbReference type="SAM" id="MobiDB-lite"/>
    </source>
</evidence>
<reference evidence="3 4" key="1">
    <citation type="submission" date="2020-11" db="EMBL/GenBank/DDBJ databases">
        <title>Pseudonocardia abyssalis sp. nov. and Pseudonocardia oceani sp. nov., description and phylogenomic analysis of two novel actinomycetes isolated from the deep Southern Ocean.</title>
        <authorList>
            <person name="Parra J."/>
        </authorList>
    </citation>
    <scope>NUCLEOTIDE SEQUENCE [LARGE SCALE GENOMIC DNA]</scope>
    <source>
        <strain evidence="3 4">KRD-168</strain>
    </source>
</reference>
<sequence>MRRRRPMSRIAAPSAVQPGQVPCAATPERMFPVDESGPGQAPTVGEHAALAVCAGCPVLDRCRVAVLAMPLAYGVAGGLTAAQRREVRAARLDRRARAA</sequence>
<proteinExistence type="predicted"/>
<dbReference type="PROSITE" id="PS51674">
    <property type="entry name" value="4FE4S_WBL"/>
    <property type="match status" value="1"/>
</dbReference>
<keyword evidence="4" id="KW-1185">Reference proteome</keyword>
<organism evidence="3 4">
    <name type="scientific">Pseudonocardia abyssalis</name>
    <dbReference type="NCBI Taxonomy" id="2792008"/>
    <lineage>
        <taxon>Bacteria</taxon>
        <taxon>Bacillati</taxon>
        <taxon>Actinomycetota</taxon>
        <taxon>Actinomycetes</taxon>
        <taxon>Pseudonocardiales</taxon>
        <taxon>Pseudonocardiaceae</taxon>
        <taxon>Pseudonocardia</taxon>
    </lineage>
</organism>
<dbReference type="Proteomes" id="UP000694287">
    <property type="component" value="Unassembled WGS sequence"/>
</dbReference>
<evidence type="ECO:0000313" key="4">
    <source>
        <dbReference type="Proteomes" id="UP000694287"/>
    </source>
</evidence>
<feature type="region of interest" description="Disordered" evidence="1">
    <location>
        <begin position="1"/>
        <end position="22"/>
    </location>
</feature>
<name>A0ABS6V252_9PSEU</name>
<accession>A0ABS6V252</accession>
<comment type="caution">
    <text evidence="3">The sequence shown here is derived from an EMBL/GenBank/DDBJ whole genome shotgun (WGS) entry which is preliminary data.</text>
</comment>
<dbReference type="Pfam" id="PF02467">
    <property type="entry name" value="Whib"/>
    <property type="match status" value="1"/>
</dbReference>
<feature type="domain" description="4Fe-4S Wbl-type" evidence="2">
    <location>
        <begin position="22"/>
        <end position="86"/>
    </location>
</feature>
<gene>
    <name evidence="3" type="ORF">I4I81_30640</name>
</gene>
<evidence type="ECO:0000313" key="3">
    <source>
        <dbReference type="EMBL" id="MBW0138590.1"/>
    </source>
</evidence>
<evidence type="ECO:0000259" key="2">
    <source>
        <dbReference type="PROSITE" id="PS51674"/>
    </source>
</evidence>